<sequence>MQSERHRSLSFAARVVLGEMMVQYNGKNNGDLVATRTIAKSWGIGSPSTLQKALRELIDGKWIVMSRVSYFSKTGSRCSLYALSWLPIDECIGKALEINPRSAPLHPLPEIIK</sequence>
<reference evidence="1 2" key="1">
    <citation type="submission" date="2018-12" db="EMBL/GenBank/DDBJ databases">
        <authorList>
            <person name="Li S."/>
            <person name="Yang R."/>
            <person name="Chen G."/>
            <person name="Zou L."/>
            <person name="Zhang C."/>
            <person name="Chen Y."/>
            <person name="Liu Z."/>
            <person name="Li Y."/>
            <person name="Yan Y."/>
            <person name="Huang M."/>
            <person name="Chen T."/>
        </authorList>
    </citation>
    <scope>NUCLEOTIDE SEQUENCE [LARGE SCALE GENOMIC DNA]</scope>
    <source>
        <strain evidence="1 2">2014</strain>
    </source>
</reference>
<keyword evidence="2" id="KW-1185">Reference proteome</keyword>
<evidence type="ECO:0000313" key="2">
    <source>
        <dbReference type="Proteomes" id="UP000272622"/>
    </source>
</evidence>
<accession>A0ABN5TN72</accession>
<protein>
    <recommendedName>
        <fullName evidence="3">Helix-turn-helix domain-containing protein</fullName>
    </recommendedName>
</protein>
<evidence type="ECO:0000313" key="1">
    <source>
        <dbReference type="EMBL" id="AZL76525.1"/>
    </source>
</evidence>
<dbReference type="EMBL" id="CP034337">
    <property type="protein sequence ID" value="AZL76525.1"/>
    <property type="molecule type" value="Genomic_DNA"/>
</dbReference>
<proteinExistence type="predicted"/>
<organism evidence="1 2">
    <name type="scientific">Pseudomonas oryziphila</name>
    <dbReference type="NCBI Taxonomy" id="2894079"/>
    <lineage>
        <taxon>Bacteria</taxon>
        <taxon>Pseudomonadati</taxon>
        <taxon>Pseudomonadota</taxon>
        <taxon>Gammaproteobacteria</taxon>
        <taxon>Pseudomonadales</taxon>
        <taxon>Pseudomonadaceae</taxon>
        <taxon>Pseudomonas</taxon>
    </lineage>
</organism>
<name>A0ABN5TN72_9PSED</name>
<gene>
    <name evidence="1" type="ORF">EI693_18900</name>
</gene>
<dbReference type="Proteomes" id="UP000272622">
    <property type="component" value="Chromosome"/>
</dbReference>
<evidence type="ECO:0008006" key="3">
    <source>
        <dbReference type="Google" id="ProtNLM"/>
    </source>
</evidence>